<evidence type="ECO:0000313" key="5">
    <source>
        <dbReference type="Proteomes" id="UP001597214"/>
    </source>
</evidence>
<dbReference type="Pfam" id="PF00005">
    <property type="entry name" value="ABC_tran"/>
    <property type="match status" value="2"/>
</dbReference>
<dbReference type="CDD" id="cd03216">
    <property type="entry name" value="ABC_Carb_Monos_I"/>
    <property type="match status" value="1"/>
</dbReference>
<organism evidence="4 5">
    <name type="scientific">Bacillus salitolerans</name>
    <dbReference type="NCBI Taxonomy" id="1437434"/>
    <lineage>
        <taxon>Bacteria</taxon>
        <taxon>Bacillati</taxon>
        <taxon>Bacillota</taxon>
        <taxon>Bacilli</taxon>
        <taxon>Bacillales</taxon>
        <taxon>Bacillaceae</taxon>
        <taxon>Bacillus</taxon>
    </lineage>
</organism>
<evidence type="ECO:0000313" key="4">
    <source>
        <dbReference type="EMBL" id="MFD1735879.1"/>
    </source>
</evidence>
<keyword evidence="5" id="KW-1185">Reference proteome</keyword>
<dbReference type="GO" id="GO:0005524">
    <property type="term" value="F:ATP binding"/>
    <property type="evidence" value="ECO:0007669"/>
    <property type="project" value="UniProtKB-KW"/>
</dbReference>
<dbReference type="PANTHER" id="PTHR43790">
    <property type="entry name" value="CARBOHYDRATE TRANSPORT ATP-BINDING PROTEIN MG119-RELATED"/>
    <property type="match status" value="1"/>
</dbReference>
<name>A0ABW4LMA7_9BACI</name>
<feature type="domain" description="ABC transporter" evidence="3">
    <location>
        <begin position="5"/>
        <end position="240"/>
    </location>
</feature>
<dbReference type="CDD" id="cd03215">
    <property type="entry name" value="ABC_Carb_Monos_II"/>
    <property type="match status" value="1"/>
</dbReference>
<dbReference type="RefSeq" id="WP_377926986.1">
    <property type="nucleotide sequence ID" value="NZ_JBHUEM010000003.1"/>
</dbReference>
<keyword evidence="2 4" id="KW-0067">ATP-binding</keyword>
<evidence type="ECO:0000256" key="2">
    <source>
        <dbReference type="ARBA" id="ARBA00022840"/>
    </source>
</evidence>
<proteinExistence type="predicted"/>
<dbReference type="InterPro" id="IPR050107">
    <property type="entry name" value="ABC_carbohydrate_import_ATPase"/>
</dbReference>
<dbReference type="EMBL" id="JBHUEM010000003">
    <property type="protein sequence ID" value="MFD1735879.1"/>
    <property type="molecule type" value="Genomic_DNA"/>
</dbReference>
<accession>A0ABW4LMA7</accession>
<dbReference type="PROSITE" id="PS00211">
    <property type="entry name" value="ABC_TRANSPORTER_1"/>
    <property type="match status" value="2"/>
</dbReference>
<evidence type="ECO:0000256" key="1">
    <source>
        <dbReference type="ARBA" id="ARBA00022741"/>
    </source>
</evidence>
<feature type="domain" description="ABC transporter" evidence="3">
    <location>
        <begin position="257"/>
        <end position="501"/>
    </location>
</feature>
<gene>
    <name evidence="4" type="ORF">ACFSCX_04790</name>
</gene>
<dbReference type="Proteomes" id="UP001597214">
    <property type="component" value="Unassembled WGS sequence"/>
</dbReference>
<protein>
    <submittedName>
        <fullName evidence="4">ABC transporter ATP-binding protein</fullName>
    </submittedName>
</protein>
<reference evidence="5" key="1">
    <citation type="journal article" date="2019" name="Int. J. Syst. Evol. Microbiol.">
        <title>The Global Catalogue of Microorganisms (GCM) 10K type strain sequencing project: providing services to taxonomists for standard genome sequencing and annotation.</title>
        <authorList>
            <consortium name="The Broad Institute Genomics Platform"/>
            <consortium name="The Broad Institute Genome Sequencing Center for Infectious Disease"/>
            <person name="Wu L."/>
            <person name="Ma J."/>
        </authorList>
    </citation>
    <scope>NUCLEOTIDE SEQUENCE [LARGE SCALE GENOMIC DNA]</scope>
    <source>
        <strain evidence="5">CCUG 49339</strain>
    </source>
</reference>
<keyword evidence="1" id="KW-0547">Nucleotide-binding</keyword>
<comment type="caution">
    <text evidence="4">The sequence shown here is derived from an EMBL/GenBank/DDBJ whole genome shotgun (WGS) entry which is preliminary data.</text>
</comment>
<evidence type="ECO:0000259" key="3">
    <source>
        <dbReference type="PROSITE" id="PS50893"/>
    </source>
</evidence>
<dbReference type="InterPro" id="IPR003593">
    <property type="entry name" value="AAA+_ATPase"/>
</dbReference>
<dbReference type="SUPFAM" id="SSF52540">
    <property type="entry name" value="P-loop containing nucleoside triphosphate hydrolases"/>
    <property type="match status" value="2"/>
</dbReference>
<sequence>MEYVIEMLNIRKEFPGIVANDNITLRLAKGEIHALLGENGAGKSTLMNVLFGLYQPEKGEIKVKGQSVKITDPNVANDLGIGMVHQHFMLVKNFTVTENIILGNEPTSRGRINIAEAAEEVRKISEQYGLKVDPNAKIEDISVGMQQRVEILKTLYRGAEILIFDEPTAVLTPQEIIELIQILRKLVKEGKSIILITHKLKEIMEVCDQCTVIRKGVGIGTVKVADSSPKELAEMMVGRAVNFKTEKSDPSIGNDVLKINKLVVKDSREVPAVNELDLTVRAGEIVGIAGVDGNGQTELIEAITGLRKISSGSILLKDKEITGQTPRKITESGVGHIPEDRHKHGLVLDYSIGENMVLQTYYQKPYSSNGILNFKHIFDKARSLIKEFDVRTPNEHTPARALSGGNQQKAIIAREVDRSPDLLIAAQPTRGLDVGAIEFIHSKLIQERDNGKAVLLISLELDEVLNVSDRIAVIYEGRIVEILDAKETNEQELGILMAGGKSKREGGK</sequence>
<dbReference type="InterPro" id="IPR027417">
    <property type="entry name" value="P-loop_NTPase"/>
</dbReference>
<dbReference type="InterPro" id="IPR017871">
    <property type="entry name" value="ABC_transporter-like_CS"/>
</dbReference>
<dbReference type="SMART" id="SM00382">
    <property type="entry name" value="AAA"/>
    <property type="match status" value="2"/>
</dbReference>
<dbReference type="Gene3D" id="3.40.50.300">
    <property type="entry name" value="P-loop containing nucleotide triphosphate hydrolases"/>
    <property type="match status" value="2"/>
</dbReference>
<dbReference type="PANTHER" id="PTHR43790:SF4">
    <property type="entry name" value="GUANOSINE IMPORT ATP-BINDING PROTEIN NUPO"/>
    <property type="match status" value="1"/>
</dbReference>
<dbReference type="InterPro" id="IPR003439">
    <property type="entry name" value="ABC_transporter-like_ATP-bd"/>
</dbReference>
<dbReference type="PROSITE" id="PS50893">
    <property type="entry name" value="ABC_TRANSPORTER_2"/>
    <property type="match status" value="2"/>
</dbReference>